<feature type="compositionally biased region" description="Polar residues" evidence="1">
    <location>
        <begin position="81"/>
        <end position="95"/>
    </location>
</feature>
<dbReference type="EMBL" id="CAJHUB010000775">
    <property type="protein sequence ID" value="CAD7691992.1"/>
    <property type="molecule type" value="Genomic_DNA"/>
</dbReference>
<organism evidence="2 3">
    <name type="scientific">Nyctereutes procyonoides</name>
    <name type="common">Raccoon dog</name>
    <name type="synonym">Canis procyonoides</name>
    <dbReference type="NCBI Taxonomy" id="34880"/>
    <lineage>
        <taxon>Eukaryota</taxon>
        <taxon>Metazoa</taxon>
        <taxon>Chordata</taxon>
        <taxon>Craniata</taxon>
        <taxon>Vertebrata</taxon>
        <taxon>Euteleostomi</taxon>
        <taxon>Mammalia</taxon>
        <taxon>Eutheria</taxon>
        <taxon>Laurasiatheria</taxon>
        <taxon>Carnivora</taxon>
        <taxon>Caniformia</taxon>
        <taxon>Canidae</taxon>
        <taxon>Nyctereutes</taxon>
    </lineage>
</organism>
<gene>
    <name evidence="2" type="ORF">NYPRO_LOCUS24786</name>
</gene>
<dbReference type="Proteomes" id="UP000645828">
    <property type="component" value="Unassembled WGS sequence"/>
</dbReference>
<feature type="region of interest" description="Disordered" evidence="1">
    <location>
        <begin position="183"/>
        <end position="226"/>
    </location>
</feature>
<evidence type="ECO:0000313" key="3">
    <source>
        <dbReference type="Proteomes" id="UP000645828"/>
    </source>
</evidence>
<dbReference type="AlphaFoldDB" id="A0A811ZSW7"/>
<protein>
    <submittedName>
        <fullName evidence="2">(raccoon dog) hypothetical protein</fullName>
    </submittedName>
</protein>
<feature type="compositionally biased region" description="Polar residues" evidence="1">
    <location>
        <begin position="210"/>
        <end position="219"/>
    </location>
</feature>
<sequence length="281" mass="30872">MDLVDQVVLQNIYTSSKFPGERDNPDHRTTAENSKVAAVRLTQQTGRDFKGTAPYPHVLQIPSLQNIVTRVHSKQRHKHGSVQTTPIEASTTSQPGAGANSEFLRGDQADAKRQRGHLPCGAGSSYLRDSSRVPAPELSASLVLPPLSRRCATRQRNVCLNPASRSSEPQPLRLCATLPGNPRSACPAPPSPWAPREDASPGTIRDCQRPCQTPSQTSPCDAGSWQEGPAFPRKSCRLVNLPLSQLDPSPRRLEEKGMDVEGLKTTFSRCSRRWRMRIVKT</sequence>
<name>A0A811ZSW7_NYCPR</name>
<keyword evidence="3" id="KW-1185">Reference proteome</keyword>
<reference evidence="2" key="1">
    <citation type="submission" date="2020-12" db="EMBL/GenBank/DDBJ databases">
        <authorList>
            <consortium name="Molecular Ecology Group"/>
        </authorList>
    </citation>
    <scope>NUCLEOTIDE SEQUENCE</scope>
    <source>
        <strain evidence="2">TBG_1078</strain>
    </source>
</reference>
<evidence type="ECO:0000256" key="1">
    <source>
        <dbReference type="SAM" id="MobiDB-lite"/>
    </source>
</evidence>
<proteinExistence type="predicted"/>
<evidence type="ECO:0000313" key="2">
    <source>
        <dbReference type="EMBL" id="CAD7691992.1"/>
    </source>
</evidence>
<accession>A0A811ZSW7</accession>
<feature type="region of interest" description="Disordered" evidence="1">
    <location>
        <begin position="76"/>
        <end position="102"/>
    </location>
</feature>
<comment type="caution">
    <text evidence="2">The sequence shown here is derived from an EMBL/GenBank/DDBJ whole genome shotgun (WGS) entry which is preliminary data.</text>
</comment>